<evidence type="ECO:0000313" key="11">
    <source>
        <dbReference type="EMBL" id="EMS80435.1"/>
    </source>
</evidence>
<keyword evidence="2 8" id="KW-0732">Signal</keyword>
<gene>
    <name evidence="8 11" type="primary">pal</name>
    <name evidence="11" type="ORF">Dpo_2c01240</name>
</gene>
<dbReference type="NCBIfam" id="TIGR02802">
    <property type="entry name" value="Pal_lipo"/>
    <property type="match status" value="1"/>
</dbReference>
<dbReference type="GO" id="GO:0051301">
    <property type="term" value="P:cell division"/>
    <property type="evidence" value="ECO:0007669"/>
    <property type="project" value="UniProtKB-KW"/>
</dbReference>
<comment type="similarity">
    <text evidence="8">Belongs to the Pal lipoprotein family.</text>
</comment>
<dbReference type="Proteomes" id="UP000014216">
    <property type="component" value="Unassembled WGS sequence"/>
</dbReference>
<evidence type="ECO:0000259" key="10">
    <source>
        <dbReference type="PROSITE" id="PS51123"/>
    </source>
</evidence>
<keyword evidence="3 8" id="KW-0472">Membrane</keyword>
<evidence type="ECO:0000256" key="4">
    <source>
        <dbReference type="ARBA" id="ARBA00023139"/>
    </source>
</evidence>
<feature type="domain" description="OmpA-like" evidence="10">
    <location>
        <begin position="81"/>
        <end position="195"/>
    </location>
</feature>
<comment type="subcellular location">
    <subcellularLocation>
        <location evidence="8">Cell outer membrane</location>
        <topology evidence="8">Lipid-anchor</topology>
    </subcellularLocation>
</comment>
<dbReference type="PRINTS" id="PR01021">
    <property type="entry name" value="OMPADOMAIN"/>
</dbReference>
<dbReference type="CDD" id="cd07185">
    <property type="entry name" value="OmpA_C-like"/>
    <property type="match status" value="1"/>
</dbReference>
<evidence type="ECO:0000256" key="7">
    <source>
        <dbReference type="ARBA" id="ARBA00023306"/>
    </source>
</evidence>
<dbReference type="PANTHER" id="PTHR30329">
    <property type="entry name" value="STATOR ELEMENT OF FLAGELLAR MOTOR COMPLEX"/>
    <property type="match status" value="1"/>
</dbReference>
<evidence type="ECO:0000256" key="3">
    <source>
        <dbReference type="ARBA" id="ARBA00023136"/>
    </source>
</evidence>
<evidence type="ECO:0000256" key="6">
    <source>
        <dbReference type="ARBA" id="ARBA00023288"/>
    </source>
</evidence>
<dbReference type="EMBL" id="APJX01000002">
    <property type="protein sequence ID" value="EMS80435.1"/>
    <property type="molecule type" value="Genomic_DNA"/>
</dbReference>
<keyword evidence="12" id="KW-1185">Reference proteome</keyword>
<feature type="chain" id="PRO_5004486938" description="Peptidoglycan-associated lipoprotein" evidence="9">
    <location>
        <begin position="28"/>
        <end position="195"/>
    </location>
</feature>
<dbReference type="AlphaFoldDB" id="S0G0J3"/>
<evidence type="ECO:0000256" key="2">
    <source>
        <dbReference type="ARBA" id="ARBA00022729"/>
    </source>
</evidence>
<dbReference type="RefSeq" id="WP_006964676.1">
    <property type="nucleotide sequence ID" value="NZ_APJX01000002.1"/>
</dbReference>
<feature type="signal peptide" evidence="9">
    <location>
        <begin position="1"/>
        <end position="27"/>
    </location>
</feature>
<sequence>MNKKLGLHVLMAILVAGLFLTASCAKKTVVSDSTAIEDQTQASAEAAAAEAARIAEQERIRQQELAEEADRKSAMEQARAQAAQTRFLHQHIHFEFDSAQLTDTARALLREKADWLKANPGHSIVVEGHCDERGTTEYNLALGERRAGAVKQYLQDLGIGSFRMTTVSYGEERPLDPGQNEAAYSKNRRAQFVLK</sequence>
<comment type="caution">
    <text evidence="11">The sequence shown here is derived from an EMBL/GenBank/DDBJ whole genome shotgun (WGS) entry which is preliminary data.</text>
</comment>
<dbReference type="HAMAP" id="MF_02204">
    <property type="entry name" value="Pal"/>
    <property type="match status" value="1"/>
</dbReference>
<dbReference type="InterPro" id="IPR014169">
    <property type="entry name" value="Pal_lipo_C"/>
</dbReference>
<dbReference type="PROSITE" id="PS51123">
    <property type="entry name" value="OMPA_2"/>
    <property type="match status" value="1"/>
</dbReference>
<dbReference type="SUPFAM" id="SSF103088">
    <property type="entry name" value="OmpA-like"/>
    <property type="match status" value="1"/>
</dbReference>
<accession>S0G0J3</accession>
<protein>
    <recommendedName>
        <fullName evidence="8">Peptidoglycan-associated lipoprotein</fullName>
        <shortName evidence="8">PAL</shortName>
    </recommendedName>
</protein>
<evidence type="ECO:0000313" key="12">
    <source>
        <dbReference type="Proteomes" id="UP000014216"/>
    </source>
</evidence>
<dbReference type="InterPro" id="IPR006665">
    <property type="entry name" value="OmpA-like"/>
</dbReference>
<dbReference type="GO" id="GO:0009279">
    <property type="term" value="C:cell outer membrane"/>
    <property type="evidence" value="ECO:0007669"/>
    <property type="project" value="UniProtKB-SubCell"/>
</dbReference>
<keyword evidence="1" id="KW-0132">Cell division</keyword>
<evidence type="ECO:0000256" key="5">
    <source>
        <dbReference type="ARBA" id="ARBA00023237"/>
    </source>
</evidence>
<dbReference type="InterPro" id="IPR036737">
    <property type="entry name" value="OmpA-like_sf"/>
</dbReference>
<dbReference type="InterPro" id="IPR050330">
    <property type="entry name" value="Bact_OuterMem_StrucFunc"/>
</dbReference>
<reference evidence="11 12" key="1">
    <citation type="journal article" date="2013" name="Genome Announc.">
        <title>Draft Genome Sequence of Desulfotignum phosphitoxidans DSM 13687 Strain FiPS-3.</title>
        <authorList>
            <person name="Poehlein A."/>
            <person name="Daniel R."/>
            <person name="Simeonova D.D."/>
        </authorList>
    </citation>
    <scope>NUCLEOTIDE SEQUENCE [LARGE SCALE GENOMIC DNA]</scope>
    <source>
        <strain evidence="11 12">DSM 13687</strain>
    </source>
</reference>
<keyword evidence="5 8" id="KW-0998">Cell outer membrane</keyword>
<dbReference type="InterPro" id="IPR006664">
    <property type="entry name" value="OMP_bac"/>
</dbReference>
<dbReference type="PROSITE" id="PS51257">
    <property type="entry name" value="PROKAR_LIPOPROTEIN"/>
    <property type="match status" value="1"/>
</dbReference>
<dbReference type="OrthoDB" id="9809164at2"/>
<name>S0G0J3_9BACT</name>
<dbReference type="Pfam" id="PF00691">
    <property type="entry name" value="OmpA"/>
    <property type="match status" value="1"/>
</dbReference>
<dbReference type="PATRIC" id="fig|1286635.3.peg.1094"/>
<evidence type="ECO:0000256" key="1">
    <source>
        <dbReference type="ARBA" id="ARBA00022618"/>
    </source>
</evidence>
<keyword evidence="4 8" id="KW-0564">Palmitate</keyword>
<keyword evidence="6 8" id="KW-0449">Lipoprotein</keyword>
<dbReference type="InterPro" id="IPR039001">
    <property type="entry name" value="Pal"/>
</dbReference>
<dbReference type="PANTHER" id="PTHR30329:SF21">
    <property type="entry name" value="LIPOPROTEIN YIAD-RELATED"/>
    <property type="match status" value="1"/>
</dbReference>
<keyword evidence="7" id="KW-0131">Cell cycle</keyword>
<evidence type="ECO:0000256" key="8">
    <source>
        <dbReference type="HAMAP-Rule" id="MF_02204"/>
    </source>
</evidence>
<proteinExistence type="inferred from homology"/>
<evidence type="ECO:0000256" key="9">
    <source>
        <dbReference type="SAM" id="SignalP"/>
    </source>
</evidence>
<dbReference type="Gene3D" id="3.30.1330.60">
    <property type="entry name" value="OmpA-like domain"/>
    <property type="match status" value="1"/>
</dbReference>
<organism evidence="11 12">
    <name type="scientific">Desulfotignum phosphitoxidans DSM 13687</name>
    <dbReference type="NCBI Taxonomy" id="1286635"/>
    <lineage>
        <taxon>Bacteria</taxon>
        <taxon>Pseudomonadati</taxon>
        <taxon>Thermodesulfobacteriota</taxon>
        <taxon>Desulfobacteria</taxon>
        <taxon>Desulfobacterales</taxon>
        <taxon>Desulfobacteraceae</taxon>
        <taxon>Desulfotignum</taxon>
    </lineage>
</organism>